<dbReference type="InterPro" id="IPR002860">
    <property type="entry name" value="BNR_rpt"/>
</dbReference>
<accession>A0A7C4V852</accession>
<keyword evidence="1" id="KW-0732">Signal</keyword>
<feature type="signal peptide" evidence="1">
    <location>
        <begin position="1"/>
        <end position="19"/>
    </location>
</feature>
<sequence>MPACSKGLLGLGLALVVLAGCGTNASEDPTATGWAFTNPGGGGAFHAIGAGPTGVLLAGSDLSGAYISKDGGQSWSAIGALRGLGGFWTTHVSAVGFDPQDPDILYLGTEEGLFRSRDGGHRFERVLEEGYITDVRFAHERPEVGYLAWHPEYNAAAGAVFRSEDRGLSWRKVGNLPSGLRILKLLVHPSNPDVVYALSGEDRFTCGEAALFRSEDGGQGWRRVAAEAGQIIDAALDPAEPDALYLSSYGDVWDEGYRCVHDDPDGGFAYRAVREGNRLRLTRLSEDLGPRNLLLWPARDRLRVVDLDEREVWTNAGGSWQRLGGWDDWEWGWTSPDHSFGTSPGGDAKTIAPDPKDPEVLYWTDWQFLYATHDGGRRFAQIVSDEVSPGRFRSRGVDNIVPFELALDADGHHVYAALADLGCFASDDYGESWRSCNQEPYSGSWGRAGGNSLTLAADPERPGVVWIGQAQDIEEDHTLLKSTDFGAHWQPANDGLPGTILSGLTIDPKSPKERRALFVTAGGDVYKSGNDGLSWTRVLACGGCRYTAARGGLVFAGGEAGLWRSADGGGRWERVGPPVFTGEDNPDFWDSGWSGVAAIRFDPHDEERVYVAVFGEERGIYMSDDAGRTWSRVLAGDFLWDVRVDPGDAKVLYAASSSALFSGGYDPGSRGVLMSRDGGAHWETLNEGLAWPFARRLVPDAERGVLWLVSPGLGFARRPLP</sequence>
<dbReference type="PANTHER" id="PTHR43739:SF5">
    <property type="entry name" value="EXO-ALPHA-SIALIDASE"/>
    <property type="match status" value="1"/>
</dbReference>
<dbReference type="Gene3D" id="2.130.10.10">
    <property type="entry name" value="YVTN repeat-like/Quinoprotein amine dehydrogenase"/>
    <property type="match status" value="3"/>
</dbReference>
<dbReference type="PROSITE" id="PS51257">
    <property type="entry name" value="PROKAR_LIPOPROTEIN"/>
    <property type="match status" value="1"/>
</dbReference>
<dbReference type="SUPFAM" id="SSF110296">
    <property type="entry name" value="Oligoxyloglucan reducing end-specific cellobiohydrolase"/>
    <property type="match status" value="2"/>
</dbReference>
<dbReference type="GO" id="GO:0010411">
    <property type="term" value="P:xyloglucan metabolic process"/>
    <property type="evidence" value="ECO:0007669"/>
    <property type="project" value="TreeGrafter"/>
</dbReference>
<dbReference type="EMBL" id="DRPZ01000298">
    <property type="protein sequence ID" value="HGY10731.1"/>
    <property type="molecule type" value="Genomic_DNA"/>
</dbReference>
<dbReference type="Pfam" id="PF02012">
    <property type="entry name" value="BNR"/>
    <property type="match status" value="1"/>
</dbReference>
<name>A0A7C4V852_9DEIN</name>
<evidence type="ECO:0000256" key="1">
    <source>
        <dbReference type="SAM" id="SignalP"/>
    </source>
</evidence>
<dbReference type="AlphaFoldDB" id="A0A7C4V852"/>
<organism evidence="2">
    <name type="scientific">Oceanithermus profundus</name>
    <dbReference type="NCBI Taxonomy" id="187137"/>
    <lineage>
        <taxon>Bacteria</taxon>
        <taxon>Thermotogati</taxon>
        <taxon>Deinococcota</taxon>
        <taxon>Deinococci</taxon>
        <taxon>Thermales</taxon>
        <taxon>Thermaceae</taxon>
        <taxon>Oceanithermus</taxon>
    </lineage>
</organism>
<dbReference type="InterPro" id="IPR015943">
    <property type="entry name" value="WD40/YVTN_repeat-like_dom_sf"/>
</dbReference>
<comment type="caution">
    <text evidence="2">The sequence shown here is derived from an EMBL/GenBank/DDBJ whole genome shotgun (WGS) entry which is preliminary data.</text>
</comment>
<evidence type="ECO:0008006" key="3">
    <source>
        <dbReference type="Google" id="ProtNLM"/>
    </source>
</evidence>
<gene>
    <name evidence="2" type="ORF">ENK37_11895</name>
</gene>
<dbReference type="PANTHER" id="PTHR43739">
    <property type="entry name" value="XYLOGLUCANASE (EUROFUNG)"/>
    <property type="match status" value="1"/>
</dbReference>
<reference evidence="2" key="1">
    <citation type="journal article" date="2020" name="mSystems">
        <title>Genome- and Community-Level Interaction Insights into Carbon Utilization and Element Cycling Functions of Hydrothermarchaeota in Hydrothermal Sediment.</title>
        <authorList>
            <person name="Zhou Z."/>
            <person name="Liu Y."/>
            <person name="Xu W."/>
            <person name="Pan J."/>
            <person name="Luo Z.H."/>
            <person name="Li M."/>
        </authorList>
    </citation>
    <scope>NUCLEOTIDE SEQUENCE [LARGE SCALE GENOMIC DNA]</scope>
    <source>
        <strain evidence="2">HyVt-570</strain>
    </source>
</reference>
<protein>
    <recommendedName>
        <fullName evidence="3">Sortilin N-terminal domain-containing protein</fullName>
    </recommendedName>
</protein>
<proteinExistence type="predicted"/>
<feature type="chain" id="PRO_5028257901" description="Sortilin N-terminal domain-containing protein" evidence="1">
    <location>
        <begin position="20"/>
        <end position="721"/>
    </location>
</feature>
<dbReference type="Proteomes" id="UP000885759">
    <property type="component" value="Unassembled WGS sequence"/>
</dbReference>
<dbReference type="InterPro" id="IPR052025">
    <property type="entry name" value="Xyloglucanase_GH74"/>
</dbReference>
<evidence type="ECO:0000313" key="2">
    <source>
        <dbReference type="EMBL" id="HGY10731.1"/>
    </source>
</evidence>